<reference evidence="3 4" key="1">
    <citation type="journal article" date="2015" name="Antonie Van Leeuwenhoek">
        <title>Thioclava indica sp. nov., isolated from surface seawater of the Indian Ocean.</title>
        <authorList>
            <person name="Liu Y."/>
            <person name="Lai Q."/>
            <person name="Du J."/>
            <person name="Xu H."/>
            <person name="Jiang L."/>
            <person name="Shao Z."/>
        </authorList>
    </citation>
    <scope>NUCLEOTIDE SEQUENCE [LARGE SCALE GENOMIC DNA]</scope>
    <source>
        <strain evidence="3 4">DT23-4</strain>
    </source>
</reference>
<feature type="transmembrane region" description="Helical" evidence="1">
    <location>
        <begin position="180"/>
        <end position="199"/>
    </location>
</feature>
<name>A0A074JXH2_9RHOB</name>
<dbReference type="NCBIfam" id="TIGR03370">
    <property type="entry name" value="VPLPA-CTERM"/>
    <property type="match status" value="1"/>
</dbReference>
<dbReference type="Proteomes" id="UP000027471">
    <property type="component" value="Unassembled WGS sequence"/>
</dbReference>
<keyword evidence="4" id="KW-1185">Reference proteome</keyword>
<dbReference type="AlphaFoldDB" id="A0A074JXH2"/>
<feature type="signal peptide" evidence="2">
    <location>
        <begin position="1"/>
        <end position="20"/>
    </location>
</feature>
<keyword evidence="1" id="KW-0812">Transmembrane</keyword>
<organism evidence="3 4">
    <name type="scientific">Thioclava indica</name>
    <dbReference type="NCBI Taxonomy" id="1353528"/>
    <lineage>
        <taxon>Bacteria</taxon>
        <taxon>Pseudomonadati</taxon>
        <taxon>Pseudomonadota</taxon>
        <taxon>Alphaproteobacteria</taxon>
        <taxon>Rhodobacterales</taxon>
        <taxon>Paracoccaceae</taxon>
        <taxon>Thioclava</taxon>
    </lineage>
</organism>
<protein>
    <recommendedName>
        <fullName evidence="5">PEP-CTERM protein-sorting domain-containing protein</fullName>
    </recommendedName>
</protein>
<dbReference type="RefSeq" id="WP_162177170.1">
    <property type="nucleotide sequence ID" value="NZ_AUNB01000010.1"/>
</dbReference>
<dbReference type="eggNOG" id="ENOG50346A7">
    <property type="taxonomic scope" value="Bacteria"/>
</dbReference>
<gene>
    <name evidence="3" type="ORF">DT23_10490</name>
</gene>
<keyword evidence="2" id="KW-0732">Signal</keyword>
<comment type="caution">
    <text evidence="3">The sequence shown here is derived from an EMBL/GenBank/DDBJ whole genome shotgun (WGS) entry which is preliminary data.</text>
</comment>
<evidence type="ECO:0000313" key="4">
    <source>
        <dbReference type="Proteomes" id="UP000027471"/>
    </source>
</evidence>
<dbReference type="InterPro" id="IPR022472">
    <property type="entry name" value="VPLPA-CTERM"/>
</dbReference>
<accession>A0A074JXH2</accession>
<keyword evidence="1" id="KW-0472">Membrane</keyword>
<dbReference type="STRING" id="1353528.DT23_10490"/>
<proteinExistence type="predicted"/>
<dbReference type="EMBL" id="AUNB01000010">
    <property type="protein sequence ID" value="KEO61154.1"/>
    <property type="molecule type" value="Genomic_DNA"/>
</dbReference>
<evidence type="ECO:0000313" key="3">
    <source>
        <dbReference type="EMBL" id="KEO61154.1"/>
    </source>
</evidence>
<evidence type="ECO:0000256" key="2">
    <source>
        <dbReference type="SAM" id="SignalP"/>
    </source>
</evidence>
<keyword evidence="1" id="KW-1133">Transmembrane helix</keyword>
<dbReference type="OrthoDB" id="7869561at2"/>
<sequence>MATLRILVSLLALSAGPASALTVSELDAGEYSSDWSSPTLIANGTSAISGTGTAGDTDIFAVGGLASGAQVLTLSLSGADAFTDSYLNGGGSIRYSSTPFAHNWDGLNPGDFGISYDPFQAVSVSNNLTASRSITLDSSFGGTLYLAMIFTYGNAPLSYGIDLSSALLPGDPLVESPSAVPLPATAPLLLTALAGLLLMRRRQPRAG</sequence>
<evidence type="ECO:0000256" key="1">
    <source>
        <dbReference type="SAM" id="Phobius"/>
    </source>
</evidence>
<feature type="chain" id="PRO_5001695279" description="PEP-CTERM protein-sorting domain-containing protein" evidence="2">
    <location>
        <begin position="21"/>
        <end position="207"/>
    </location>
</feature>
<evidence type="ECO:0008006" key="5">
    <source>
        <dbReference type="Google" id="ProtNLM"/>
    </source>
</evidence>